<name>A0A918AM75_9PSEU</name>
<evidence type="ECO:0000313" key="2">
    <source>
        <dbReference type="EMBL" id="GGP57289.1"/>
    </source>
</evidence>
<organism evidence="2 3">
    <name type="scientific">Saccharothrix coeruleofusca</name>
    <dbReference type="NCBI Taxonomy" id="33919"/>
    <lineage>
        <taxon>Bacteria</taxon>
        <taxon>Bacillati</taxon>
        <taxon>Actinomycetota</taxon>
        <taxon>Actinomycetes</taxon>
        <taxon>Pseudonocardiales</taxon>
        <taxon>Pseudonocardiaceae</taxon>
        <taxon>Saccharothrix</taxon>
    </lineage>
</organism>
<gene>
    <name evidence="2" type="ORF">GCM10010185_32080</name>
</gene>
<evidence type="ECO:0000259" key="1">
    <source>
        <dbReference type="Pfam" id="PF19054"/>
    </source>
</evidence>
<evidence type="ECO:0000313" key="3">
    <source>
        <dbReference type="Proteomes" id="UP000639606"/>
    </source>
</evidence>
<dbReference type="Proteomes" id="UP000639606">
    <property type="component" value="Unassembled WGS sequence"/>
</dbReference>
<reference evidence="2" key="1">
    <citation type="journal article" date="2014" name="Int. J. Syst. Evol. Microbiol.">
        <title>Complete genome sequence of Corynebacterium casei LMG S-19264T (=DSM 44701T), isolated from a smear-ripened cheese.</title>
        <authorList>
            <consortium name="US DOE Joint Genome Institute (JGI-PGF)"/>
            <person name="Walter F."/>
            <person name="Albersmeier A."/>
            <person name="Kalinowski J."/>
            <person name="Ruckert C."/>
        </authorList>
    </citation>
    <scope>NUCLEOTIDE SEQUENCE</scope>
    <source>
        <strain evidence="2">JCM 3313</strain>
    </source>
</reference>
<reference evidence="2" key="2">
    <citation type="submission" date="2020-09" db="EMBL/GenBank/DDBJ databases">
        <authorList>
            <person name="Sun Q."/>
            <person name="Ohkuma M."/>
        </authorList>
    </citation>
    <scope>NUCLEOTIDE SEQUENCE</scope>
    <source>
        <strain evidence="2">JCM 3313</strain>
    </source>
</reference>
<dbReference type="EMBL" id="BMRG01000005">
    <property type="protein sequence ID" value="GGP57289.1"/>
    <property type="molecule type" value="Genomic_DNA"/>
</dbReference>
<comment type="caution">
    <text evidence="2">The sequence shown here is derived from an EMBL/GenBank/DDBJ whole genome shotgun (WGS) entry which is preliminary data.</text>
</comment>
<dbReference type="InterPro" id="IPR043917">
    <property type="entry name" value="DUF5753"/>
</dbReference>
<dbReference type="AlphaFoldDB" id="A0A918AM75"/>
<proteinExistence type="predicted"/>
<feature type="domain" description="DUF5753" evidence="1">
    <location>
        <begin position="1"/>
        <end position="57"/>
    </location>
</feature>
<sequence length="62" mass="6619">MTVLDFGGTAPDVAFAPTTYGPSTYFDDKADTATLSRAFKKVQGLARDHEASLDLIRGKPEG</sequence>
<protein>
    <recommendedName>
        <fullName evidence="1">DUF5753 domain-containing protein</fullName>
    </recommendedName>
</protein>
<dbReference type="Pfam" id="PF19054">
    <property type="entry name" value="DUF5753"/>
    <property type="match status" value="1"/>
</dbReference>
<accession>A0A918AM75</accession>
<keyword evidence="3" id="KW-1185">Reference proteome</keyword>